<dbReference type="SUPFAM" id="SSF52833">
    <property type="entry name" value="Thioredoxin-like"/>
    <property type="match status" value="1"/>
</dbReference>
<proteinExistence type="predicted"/>
<organism evidence="1 2">
    <name type="scientific">Glutamicibacter creatinolyticus</name>
    <dbReference type="NCBI Taxonomy" id="162496"/>
    <lineage>
        <taxon>Bacteria</taxon>
        <taxon>Bacillati</taxon>
        <taxon>Actinomycetota</taxon>
        <taxon>Actinomycetes</taxon>
        <taxon>Micrococcales</taxon>
        <taxon>Micrococcaceae</taxon>
        <taxon>Glutamicibacter</taxon>
    </lineage>
</organism>
<dbReference type="AlphaFoldDB" id="A0A5B7WVR1"/>
<name>A0A5B7WVR1_9MICC</name>
<evidence type="ECO:0000313" key="2">
    <source>
        <dbReference type="Proteomes" id="UP000307000"/>
    </source>
</evidence>
<reference evidence="1 2" key="1">
    <citation type="submission" date="2018-12" db="EMBL/GenBank/DDBJ databases">
        <title>Complete Genome Sequence of Glutamicibacter creatinolyticus strain LGCM259,isolated from an abscess of a 12-year-old mare in Italy.</title>
        <authorList>
            <person name="Santos R.G."/>
            <person name="Silva A.L."/>
            <person name="Seyffert N."/>
            <person name="Castro T.L.P."/>
            <person name="Attili A.R."/>
            <person name="Rifici C."/>
            <person name="Mazzullo G."/>
            <person name="Brenig B."/>
            <person name="Venanzi F."/>
            <person name="Azevedo V."/>
        </authorList>
    </citation>
    <scope>NUCLEOTIDE SEQUENCE [LARGE SCALE GENOMIC DNA]</scope>
    <source>
        <strain evidence="1 2">LGCM 259</strain>
    </source>
</reference>
<dbReference type="InterPro" id="IPR053977">
    <property type="entry name" value="Rv2466c-like"/>
</dbReference>
<dbReference type="Proteomes" id="UP000307000">
    <property type="component" value="Chromosome"/>
</dbReference>
<dbReference type="Gene3D" id="3.40.30.10">
    <property type="entry name" value="Glutaredoxin"/>
    <property type="match status" value="1"/>
</dbReference>
<dbReference type="EMBL" id="CP034412">
    <property type="protein sequence ID" value="QCY47354.1"/>
    <property type="molecule type" value="Genomic_DNA"/>
</dbReference>
<protein>
    <submittedName>
        <fullName evidence="1">DSBA-like thioredoxin domain protein</fullName>
    </submittedName>
</protein>
<gene>
    <name evidence="1" type="ORF">GcLGCM259_1625</name>
</gene>
<dbReference type="RefSeq" id="WP_138177713.1">
    <property type="nucleotide sequence ID" value="NZ_CP034412.1"/>
</dbReference>
<dbReference type="InterPro" id="IPR036249">
    <property type="entry name" value="Thioredoxin-like_sf"/>
</dbReference>
<dbReference type="Pfam" id="PF22234">
    <property type="entry name" value="Rv2466c-like"/>
    <property type="match status" value="1"/>
</dbReference>
<accession>A0A5B7WVR1</accession>
<dbReference type="KEGG" id="gcr:GcLGCM259_1625"/>
<keyword evidence="2" id="KW-1185">Reference proteome</keyword>
<sequence length="203" mass="22727">MAERAQVGFWFDPICPFAWATSRWMKEVEKVRDVDVTWNVMSLSVLNEGRDLDADYRKSMDSAWAPVRVIIAAAAEHGEQYKDKLYTAMGELIHYEKVQDREEVVRLALERVGLPAELAEAGKSDAHDEALRASHEAGINKVGQDVGTPIVEVNGTAFFGPVITRVPTGEDAGKLFDASVQLASFPYFFEMKRTRTESPVFEN</sequence>
<evidence type="ECO:0000313" key="1">
    <source>
        <dbReference type="EMBL" id="QCY47354.1"/>
    </source>
</evidence>